<dbReference type="Bgee" id="WBGene00018903">
    <property type="expression patterns" value="Expressed in adult organism and 3 other cell types or tissues"/>
</dbReference>
<protein>
    <submittedName>
        <fullName evidence="1">F-box C protein</fullName>
    </submittedName>
</protein>
<reference evidence="1 2" key="1">
    <citation type="journal article" date="1998" name="Science">
        <title>Genome sequence of the nematode C. elegans: a platform for investigating biology.</title>
        <authorList>
            <consortium name="The C. elegans sequencing consortium"/>
            <person name="Sulson J.E."/>
            <person name="Waterston R."/>
        </authorList>
    </citation>
    <scope>NUCLEOTIDE SEQUENCE [LARGE SCALE GENOMIC DNA]</scope>
    <source>
        <strain evidence="1 2">Bristol N2</strain>
    </source>
</reference>
<dbReference type="WormBase" id="F55G1.7a">
    <property type="protein sequence ID" value="CE44207"/>
    <property type="gene ID" value="WBGene00018903"/>
</dbReference>
<dbReference type="STRING" id="6239.F55G1.7a.1"/>
<dbReference type="AlphaFoldDB" id="Q20844"/>
<proteinExistence type="predicted"/>
<dbReference type="FunCoup" id="Q20844">
    <property type="interactions" value="856"/>
</dbReference>
<dbReference type="eggNOG" id="ENOG502THII">
    <property type="taxonomic scope" value="Eukaryota"/>
</dbReference>
<sequence length="328" mass="38039">MCLSHLHRLVSSGNDSSRISFFFSNLIYSSKSWTVSGRNELQILMLPEINCEVNNSKFLLEVLSTLQSSSDEVLLPLYWKMADFRNPNVPSRFMVCLRESLLNSRIGWFLRFVLRPRSLSPEEIISSNSGAGPSNAEIPDRFMEIFRNLPQVPMNHMLRMLDWNDIFRLQLVAGPFTGYFANNRRNYALNHLVHGSVDLLGTEFVRVRRYHNNHLTINHAQFVKSLETVNMSTFLIRQEGELRAASFHIPLLTCQKLELRIVNPIEGDDESELMQIFEQIIENSHIKQLNLIGRKVENPRELQTRLDNIASRSLYLIREQTNIVIIRP</sequence>
<dbReference type="InParanoid" id="Q20844"/>
<evidence type="ECO:0000313" key="2">
    <source>
        <dbReference type="Proteomes" id="UP000001940"/>
    </source>
</evidence>
<dbReference type="CTD" id="186328"/>
<dbReference type="Proteomes" id="UP000001940">
    <property type="component" value="Chromosome IV"/>
</dbReference>
<dbReference type="KEGG" id="cel:CELE_F55G1.7"/>
<dbReference type="ExpressionAtlas" id="Q20844">
    <property type="expression patterns" value="baseline and differential"/>
</dbReference>
<dbReference type="RefSeq" id="NP_001255300.1">
    <property type="nucleotide sequence ID" value="NM_001268371.1"/>
</dbReference>
<accession>Q20844</accession>
<evidence type="ECO:0000313" key="3">
    <source>
        <dbReference type="WormBase" id="F55G1.7a"/>
    </source>
</evidence>
<dbReference type="EMBL" id="BX284604">
    <property type="protein sequence ID" value="CCD69403.1"/>
    <property type="molecule type" value="Genomic_DNA"/>
</dbReference>
<dbReference type="OMA" id="LPEINCE"/>
<dbReference type="UCSC" id="F55G1.7">
    <property type="organism name" value="c. elegans"/>
</dbReference>
<dbReference type="GeneID" id="186328"/>
<organism evidence="1 2">
    <name type="scientific">Caenorhabditis elegans</name>
    <dbReference type="NCBI Taxonomy" id="6239"/>
    <lineage>
        <taxon>Eukaryota</taxon>
        <taxon>Metazoa</taxon>
        <taxon>Ecdysozoa</taxon>
        <taxon>Nematoda</taxon>
        <taxon>Chromadorea</taxon>
        <taxon>Rhabditida</taxon>
        <taxon>Rhabditina</taxon>
        <taxon>Rhabditomorpha</taxon>
        <taxon>Rhabditoidea</taxon>
        <taxon>Rhabditidae</taxon>
        <taxon>Peloderinae</taxon>
        <taxon>Caenorhabditis</taxon>
    </lineage>
</organism>
<dbReference type="PaxDb" id="6239-F55G1.7a"/>
<keyword evidence="2" id="KW-1185">Reference proteome</keyword>
<evidence type="ECO:0000313" key="1">
    <source>
        <dbReference type="EMBL" id="CCD69403.1"/>
    </source>
</evidence>
<name>Q20844_CAEEL</name>
<dbReference type="AGR" id="WB:WBGene00018903"/>
<dbReference type="OrthoDB" id="5777623at2759"/>
<gene>
    <name evidence="1" type="ORF">CELE_F55G1.7</name>
    <name evidence="1 3" type="ORF">F55G1.7</name>
</gene>